<dbReference type="Proteomes" id="UP000037136">
    <property type="component" value="Unassembled WGS sequence"/>
</dbReference>
<evidence type="ECO:0000313" key="2">
    <source>
        <dbReference type="EMBL" id="PFH63377.1"/>
    </source>
</evidence>
<dbReference type="OrthoDB" id="427518at2759"/>
<name>A0A2A9PVA3_OPHUN</name>
<dbReference type="EMBL" id="LAZP02000002">
    <property type="protein sequence ID" value="PFH63377.1"/>
    <property type="molecule type" value="Genomic_DNA"/>
</dbReference>
<dbReference type="AlphaFoldDB" id="A0A2A9PVA3"/>
<comment type="caution">
    <text evidence="2">The sequence shown here is derived from an EMBL/GenBank/DDBJ whole genome shotgun (WGS) entry which is preliminary data.</text>
</comment>
<feature type="domain" description="DUF7068" evidence="1">
    <location>
        <begin position="130"/>
        <end position="167"/>
    </location>
</feature>
<protein>
    <recommendedName>
        <fullName evidence="1">DUF7068 domain-containing protein</fullName>
    </recommendedName>
</protein>
<accession>A0A2A9PVA3</accession>
<dbReference type="InterPro" id="IPR055496">
    <property type="entry name" value="DUF7068"/>
</dbReference>
<reference evidence="2 3" key="1">
    <citation type="journal article" date="2015" name="BMC Genomics">
        <title>Gene expression during zombie ant biting behavior reflects the complexity underlying fungal parasitic behavioral manipulation.</title>
        <authorList>
            <person name="de Bekker C."/>
            <person name="Ohm R.A."/>
            <person name="Loreto R.G."/>
            <person name="Sebastian A."/>
            <person name="Albert I."/>
            <person name="Merrow M."/>
            <person name="Brachmann A."/>
            <person name="Hughes D.P."/>
        </authorList>
    </citation>
    <scope>NUCLEOTIDE SEQUENCE [LARGE SCALE GENOMIC DNA]</scope>
    <source>
        <strain evidence="2 3">SC16a</strain>
    </source>
</reference>
<keyword evidence="3" id="KW-1185">Reference proteome</keyword>
<gene>
    <name evidence="2" type="ORF">XA68_12341</name>
</gene>
<evidence type="ECO:0000259" key="1">
    <source>
        <dbReference type="Pfam" id="PF23238"/>
    </source>
</evidence>
<sequence length="506" mass="59376">MTPRRILIRRRAGVGKSTLCKQLVHDFIYAKQLEVLFSRLLWIPLRRPKQWSSTKYDLEELFLRIYFENHPDKKFLLRRYGMRSIWRAHVAPATCRIPYRSCSRSRVGDVCFSDEQVQKYIEANVIEASKREEIKVFLRSRKVVKSLVRILFQLDALCFTWKASQDTNGMSRPHTMTALYLDIELSLWPKDIYEWGIKRKEESSTMTRRQVWREVERPLSVLQALAFCGLCSDRTGLTASTAATAMIVSKSVFRMLCVEIVLSTVFGFYFAANYFVQNWKEGNKLKLVRLDSQGNRLVDPDVFFRRHKYEGRYHIKWRFVADLLDDKDEAEPFFDLIEEQPRDILGPGPQRLIMNCLSEVSAKRPLRSWHHENLLRWGLFKAVNWHEDKATTLFGHDEFPEQALPDVVRTTLPLLNDESKVMNGLFFPAHIIDKWLWQEGGSKLSVDKSLDKSIRRCRFLQDLVFHAFEDQYGGDARRARLIFSGSRPRFFGPLQDDSSNTQIERT</sequence>
<dbReference type="Gene3D" id="3.40.50.300">
    <property type="entry name" value="P-loop containing nucleotide triphosphate hydrolases"/>
    <property type="match status" value="1"/>
</dbReference>
<reference evidence="2 3" key="2">
    <citation type="journal article" date="2017" name="Sci. Rep.">
        <title>Ant-infecting Ophiocordyceps genomes reveal a high diversity of potential behavioral manipulation genes and a possible major role for enterotoxins.</title>
        <authorList>
            <person name="de Bekker C."/>
            <person name="Ohm R.A."/>
            <person name="Evans H.C."/>
            <person name="Brachmann A."/>
            <person name="Hughes D.P."/>
        </authorList>
    </citation>
    <scope>NUCLEOTIDE SEQUENCE [LARGE SCALE GENOMIC DNA]</scope>
    <source>
        <strain evidence="2 3">SC16a</strain>
    </source>
</reference>
<dbReference type="Pfam" id="PF23238">
    <property type="entry name" value="DUF7068"/>
    <property type="match status" value="1"/>
</dbReference>
<evidence type="ECO:0000313" key="3">
    <source>
        <dbReference type="Proteomes" id="UP000037136"/>
    </source>
</evidence>
<dbReference type="InterPro" id="IPR027417">
    <property type="entry name" value="P-loop_NTPase"/>
</dbReference>
<dbReference type="STRING" id="268505.A0A2A9PVA3"/>
<proteinExistence type="predicted"/>
<organism evidence="2 3">
    <name type="scientific">Ophiocordyceps unilateralis</name>
    <name type="common">Zombie-ant fungus</name>
    <name type="synonym">Torrubia unilateralis</name>
    <dbReference type="NCBI Taxonomy" id="268505"/>
    <lineage>
        <taxon>Eukaryota</taxon>
        <taxon>Fungi</taxon>
        <taxon>Dikarya</taxon>
        <taxon>Ascomycota</taxon>
        <taxon>Pezizomycotina</taxon>
        <taxon>Sordariomycetes</taxon>
        <taxon>Hypocreomycetidae</taxon>
        <taxon>Hypocreales</taxon>
        <taxon>Ophiocordycipitaceae</taxon>
        <taxon>Ophiocordyceps</taxon>
    </lineage>
</organism>